<dbReference type="PROSITE" id="PS50893">
    <property type="entry name" value="ABC_TRANSPORTER_2"/>
    <property type="match status" value="2"/>
</dbReference>
<name>A0A2U3API1_9BACL</name>
<gene>
    <name evidence="14" type="ORF">DEX24_03730</name>
</gene>
<dbReference type="InterPro" id="IPR003593">
    <property type="entry name" value="AAA+_ATPase"/>
</dbReference>
<reference evidence="14 15" key="1">
    <citation type="submission" date="2018-05" db="EMBL/GenBank/DDBJ databases">
        <title>Kurthia sibirica genome sequence.</title>
        <authorList>
            <person name="Maclea K.S."/>
            <person name="Goen A.E."/>
        </authorList>
    </citation>
    <scope>NUCLEOTIDE SEQUENCE [LARGE SCALE GENOMIC DNA]</scope>
    <source>
        <strain evidence="14 15">ATCC 49154</strain>
    </source>
</reference>
<dbReference type="GO" id="GO:0006417">
    <property type="term" value="P:regulation of translation"/>
    <property type="evidence" value="ECO:0007669"/>
    <property type="project" value="UniProtKB-KW"/>
</dbReference>
<evidence type="ECO:0000256" key="3">
    <source>
        <dbReference type="ARBA" id="ARBA00022555"/>
    </source>
</evidence>
<keyword evidence="7" id="KW-0378">Hydrolase</keyword>
<comment type="caution">
    <text evidence="14">The sequence shown here is derived from an EMBL/GenBank/DDBJ whole genome shotgun (WGS) entry which is preliminary data.</text>
</comment>
<dbReference type="GO" id="GO:0000049">
    <property type="term" value="F:tRNA binding"/>
    <property type="evidence" value="ECO:0007669"/>
    <property type="project" value="UniProtKB-KW"/>
</dbReference>
<dbReference type="InterPro" id="IPR027417">
    <property type="entry name" value="P-loop_NTPase"/>
</dbReference>
<dbReference type="GO" id="GO:0006412">
    <property type="term" value="P:translation"/>
    <property type="evidence" value="ECO:0007669"/>
    <property type="project" value="UniProtKB-KW"/>
</dbReference>
<dbReference type="GO" id="GO:0005524">
    <property type="term" value="F:ATP binding"/>
    <property type="evidence" value="ECO:0007669"/>
    <property type="project" value="UniProtKB-KW"/>
</dbReference>
<dbReference type="PANTHER" id="PTHR42855">
    <property type="entry name" value="ABC TRANSPORTER ATP-BINDING SUBUNIT"/>
    <property type="match status" value="1"/>
</dbReference>
<keyword evidence="9" id="KW-0810">Translation regulation</keyword>
<sequence>MSHLIVSNCTKTVGEKTLFKDIEFTILEGQRAGLIGINGTGKSTLLGILAGIVDADSITLDHPNKYRIAHLKQDPQFEEGMTVLDAVFEGDSPAIALNRKYEDSLLKMQADPESEKLQDIMFKYQQEMTDTDGWDINAAAKTALTKLGLKQEHFEQQVTSLSGGQQKRVALAKTLIEPADLFLLDEPTNHLDVQSTEWLTVMVKNLKGAVIVITHDRYFLDAISTHVYEIADKTLYKHSGNYGDFLEAKAIRQEMDVASEAKQRNRFRAELKWIRRGAKARSTKQKARIQRFDDLSESLQKDNDNTSLEMGLATTRLGKKVIEGTDVTKAFGDKHLINNYSFLLQQGDRIGIIGPNGAGKSTLLNMLAGKLQPDSGLLDVGSTVKIAHFTQHLPEMDSNERMIEYVRSTANDITDDTGEHHSAASMLERFLFPLKTHGTQIGKLSGGERKRLFLLKLLMDQPNILLMDEPTNDLDIDTLSVLEEFIEGFKGVVIIISHDRFFLDRIAKKLWVLDGVGGIDESHDIYTDFLAKQNEKKQSPKIAKIEQPKVEVVQPKAEIIEKSDKKKLSFKEQKEWSSIQKMIEKVEKSIMEQEDKVKKAGSDFTLLQNATDELETLNAEYEHLIERWEYLSDIVEG</sequence>
<evidence type="ECO:0000256" key="6">
    <source>
        <dbReference type="ARBA" id="ARBA00022741"/>
    </source>
</evidence>
<proteinExistence type="inferred from homology"/>
<dbReference type="EMBL" id="QFVR01000003">
    <property type="protein sequence ID" value="PWI26453.1"/>
    <property type="molecule type" value="Genomic_DNA"/>
</dbReference>
<dbReference type="InterPro" id="IPR051309">
    <property type="entry name" value="ABCF_ATPase"/>
</dbReference>
<organism evidence="14 15">
    <name type="scientific">Kurthia sibirica</name>
    <dbReference type="NCBI Taxonomy" id="202750"/>
    <lineage>
        <taxon>Bacteria</taxon>
        <taxon>Bacillati</taxon>
        <taxon>Bacillota</taxon>
        <taxon>Bacilli</taxon>
        <taxon>Bacillales</taxon>
        <taxon>Caryophanaceae</taxon>
        <taxon>Kurthia</taxon>
    </lineage>
</organism>
<evidence type="ECO:0000256" key="12">
    <source>
        <dbReference type="SAM" id="Coils"/>
    </source>
</evidence>
<dbReference type="Pfam" id="PF12848">
    <property type="entry name" value="ABC_tran_Xtn"/>
    <property type="match status" value="1"/>
</dbReference>
<evidence type="ECO:0000256" key="11">
    <source>
        <dbReference type="ARBA" id="ARBA00022917"/>
    </source>
</evidence>
<dbReference type="CDD" id="cd03221">
    <property type="entry name" value="ABCF_EF-3"/>
    <property type="match status" value="2"/>
</dbReference>
<keyword evidence="5" id="KW-0677">Repeat</keyword>
<dbReference type="Gene3D" id="1.10.287.380">
    <property type="entry name" value="Valyl-tRNA synthetase, C-terminal domain"/>
    <property type="match status" value="1"/>
</dbReference>
<dbReference type="SUPFAM" id="SSF52540">
    <property type="entry name" value="P-loop containing nucleoside triphosphate hydrolases"/>
    <property type="match status" value="2"/>
</dbReference>
<keyword evidence="8 14" id="KW-0067">ATP-binding</keyword>
<evidence type="ECO:0000256" key="4">
    <source>
        <dbReference type="ARBA" id="ARBA00022730"/>
    </source>
</evidence>
<dbReference type="FunFam" id="3.40.50.300:FF:000011">
    <property type="entry name" value="Putative ABC transporter ATP-binding component"/>
    <property type="match status" value="1"/>
</dbReference>
<evidence type="ECO:0000256" key="8">
    <source>
        <dbReference type="ARBA" id="ARBA00022840"/>
    </source>
</evidence>
<keyword evidence="4" id="KW-0699">rRNA-binding</keyword>
<dbReference type="GO" id="GO:0016887">
    <property type="term" value="F:ATP hydrolysis activity"/>
    <property type="evidence" value="ECO:0007669"/>
    <property type="project" value="InterPro"/>
</dbReference>
<accession>A0A2U3API1</accession>
<comment type="similarity">
    <text evidence="1">Belongs to the ABC transporter superfamily. ABCF family. Translational throttle EttA subfamily.</text>
</comment>
<dbReference type="OrthoDB" id="9760950at2"/>
<dbReference type="RefSeq" id="WP_109305057.1">
    <property type="nucleotide sequence ID" value="NZ_BJUF01000003.1"/>
</dbReference>
<keyword evidence="10" id="KW-0694">RNA-binding</keyword>
<dbReference type="InterPro" id="IPR032524">
    <property type="entry name" value="ABC_tran_C"/>
</dbReference>
<dbReference type="Proteomes" id="UP000245938">
    <property type="component" value="Unassembled WGS sequence"/>
</dbReference>
<dbReference type="InterPro" id="IPR032781">
    <property type="entry name" value="ABC_tran_Xtn"/>
</dbReference>
<evidence type="ECO:0000256" key="7">
    <source>
        <dbReference type="ARBA" id="ARBA00022801"/>
    </source>
</evidence>
<dbReference type="InterPro" id="IPR037118">
    <property type="entry name" value="Val-tRNA_synth_C_sf"/>
</dbReference>
<dbReference type="GO" id="GO:0003677">
    <property type="term" value="F:DNA binding"/>
    <property type="evidence" value="ECO:0007669"/>
    <property type="project" value="InterPro"/>
</dbReference>
<evidence type="ECO:0000256" key="1">
    <source>
        <dbReference type="ARBA" id="ARBA00005868"/>
    </source>
</evidence>
<feature type="domain" description="ABC transporter" evidence="13">
    <location>
        <begin position="4"/>
        <end position="257"/>
    </location>
</feature>
<evidence type="ECO:0000313" key="15">
    <source>
        <dbReference type="Proteomes" id="UP000245938"/>
    </source>
</evidence>
<keyword evidence="12" id="KW-0175">Coiled coil</keyword>
<dbReference type="AlphaFoldDB" id="A0A2U3API1"/>
<evidence type="ECO:0000256" key="10">
    <source>
        <dbReference type="ARBA" id="ARBA00022884"/>
    </source>
</evidence>
<dbReference type="Gene3D" id="3.40.50.300">
    <property type="entry name" value="P-loop containing nucleotide triphosphate hydrolases"/>
    <property type="match status" value="2"/>
</dbReference>
<dbReference type="PROSITE" id="PS00211">
    <property type="entry name" value="ABC_TRANSPORTER_1"/>
    <property type="match status" value="2"/>
</dbReference>
<feature type="coiled-coil region" evidence="12">
    <location>
        <begin position="583"/>
        <end position="627"/>
    </location>
</feature>
<dbReference type="Pfam" id="PF16326">
    <property type="entry name" value="ABC_tran_CTD"/>
    <property type="match status" value="1"/>
</dbReference>
<keyword evidence="2" id="KW-0963">Cytoplasm</keyword>
<feature type="domain" description="ABC transporter" evidence="13">
    <location>
        <begin position="322"/>
        <end position="541"/>
    </location>
</feature>
<dbReference type="PANTHER" id="PTHR42855:SF1">
    <property type="entry name" value="ABC TRANSPORTER DOMAIN-CONTAINING PROTEIN"/>
    <property type="match status" value="1"/>
</dbReference>
<keyword evidence="6" id="KW-0547">Nucleotide-binding</keyword>
<keyword evidence="3" id="KW-0820">tRNA-binding</keyword>
<keyword evidence="15" id="KW-1185">Reference proteome</keyword>
<evidence type="ECO:0000256" key="9">
    <source>
        <dbReference type="ARBA" id="ARBA00022845"/>
    </source>
</evidence>
<protein>
    <submittedName>
        <fullName evidence="14">Multidrug ABC transporter ATP-binding protein</fullName>
    </submittedName>
</protein>
<dbReference type="InterPro" id="IPR017871">
    <property type="entry name" value="ABC_transporter-like_CS"/>
</dbReference>
<dbReference type="GO" id="GO:0019843">
    <property type="term" value="F:rRNA binding"/>
    <property type="evidence" value="ECO:0007669"/>
    <property type="project" value="UniProtKB-KW"/>
</dbReference>
<dbReference type="Pfam" id="PF00005">
    <property type="entry name" value="ABC_tran"/>
    <property type="match status" value="2"/>
</dbReference>
<dbReference type="FunFam" id="3.40.50.300:FF:000183">
    <property type="entry name" value="ABC transporter ATP-binding protein yjjK"/>
    <property type="match status" value="1"/>
</dbReference>
<dbReference type="InterPro" id="IPR003439">
    <property type="entry name" value="ABC_transporter-like_ATP-bd"/>
</dbReference>
<evidence type="ECO:0000259" key="13">
    <source>
        <dbReference type="PROSITE" id="PS50893"/>
    </source>
</evidence>
<keyword evidence="11" id="KW-0648">Protein biosynthesis</keyword>
<dbReference type="SMART" id="SM00382">
    <property type="entry name" value="AAA"/>
    <property type="match status" value="2"/>
</dbReference>
<evidence type="ECO:0000256" key="5">
    <source>
        <dbReference type="ARBA" id="ARBA00022737"/>
    </source>
</evidence>
<evidence type="ECO:0000313" key="14">
    <source>
        <dbReference type="EMBL" id="PWI26453.1"/>
    </source>
</evidence>
<evidence type="ECO:0000256" key="2">
    <source>
        <dbReference type="ARBA" id="ARBA00022490"/>
    </source>
</evidence>